<protein>
    <submittedName>
        <fullName evidence="1">Uncharacterized protein</fullName>
    </submittedName>
</protein>
<dbReference type="AlphaFoldDB" id="A0A813LC07"/>
<gene>
    <name evidence="1" type="ORF">PGLA2088_LOCUS43362</name>
</gene>
<evidence type="ECO:0000313" key="1">
    <source>
        <dbReference type="EMBL" id="CAE8723805.1"/>
    </source>
</evidence>
<comment type="caution">
    <text evidence="1">The sequence shown here is derived from an EMBL/GenBank/DDBJ whole genome shotgun (WGS) entry which is preliminary data.</text>
</comment>
<name>A0A813LC07_POLGL</name>
<feature type="non-terminal residue" evidence="1">
    <location>
        <position position="90"/>
    </location>
</feature>
<reference evidence="1" key="1">
    <citation type="submission" date="2021-02" db="EMBL/GenBank/DDBJ databases">
        <authorList>
            <person name="Dougan E. K."/>
            <person name="Rhodes N."/>
            <person name="Thang M."/>
            <person name="Chan C."/>
        </authorList>
    </citation>
    <scope>NUCLEOTIDE SEQUENCE</scope>
</reference>
<feature type="non-terminal residue" evidence="1">
    <location>
        <position position="1"/>
    </location>
</feature>
<evidence type="ECO:0000313" key="2">
    <source>
        <dbReference type="Proteomes" id="UP000626109"/>
    </source>
</evidence>
<accession>A0A813LC07</accession>
<dbReference type="EMBL" id="CAJNNW010034758">
    <property type="protein sequence ID" value="CAE8723805.1"/>
    <property type="molecule type" value="Genomic_DNA"/>
</dbReference>
<organism evidence="1 2">
    <name type="scientific">Polarella glacialis</name>
    <name type="common">Dinoflagellate</name>
    <dbReference type="NCBI Taxonomy" id="89957"/>
    <lineage>
        <taxon>Eukaryota</taxon>
        <taxon>Sar</taxon>
        <taxon>Alveolata</taxon>
        <taxon>Dinophyceae</taxon>
        <taxon>Suessiales</taxon>
        <taxon>Suessiaceae</taxon>
        <taxon>Polarella</taxon>
    </lineage>
</organism>
<sequence>GDGDALLRAFELGLARSSGPLRPGVWEQLEAAKDVLGLVGDEPGAVRRLGLLLEASPTRLLHLFRAAKNLRAKDPLRLLQLVASNSKAVE</sequence>
<proteinExistence type="predicted"/>
<dbReference type="Proteomes" id="UP000626109">
    <property type="component" value="Unassembled WGS sequence"/>
</dbReference>